<comment type="caution">
    <text evidence="5">The sequence shown here is derived from an EMBL/GenBank/DDBJ whole genome shotgun (WGS) entry which is preliminary data.</text>
</comment>
<comment type="similarity">
    <text evidence="1">Belongs to the transferase hexapeptide repeat family.</text>
</comment>
<dbReference type="Pfam" id="PF17836">
    <property type="entry name" value="PglD_N"/>
    <property type="match status" value="1"/>
</dbReference>
<reference evidence="5 6" key="1">
    <citation type="submission" date="2015-11" db="EMBL/GenBank/DDBJ databases">
        <title>Genomic analysis of 38 Legionella species identifies large and diverse effector repertoires.</title>
        <authorList>
            <person name="Burstein D."/>
            <person name="Amaro F."/>
            <person name="Zusman T."/>
            <person name="Lifshitz Z."/>
            <person name="Cohen O."/>
            <person name="Gilbert J.A."/>
            <person name="Pupko T."/>
            <person name="Shuman H.A."/>
            <person name="Segal G."/>
        </authorList>
    </citation>
    <scope>NUCLEOTIDE SEQUENCE [LARGE SCALE GENOMIC DNA]</scope>
    <source>
        <strain evidence="5 6">ATCC 51914</strain>
    </source>
</reference>
<evidence type="ECO:0000313" key="6">
    <source>
        <dbReference type="Proteomes" id="UP000054729"/>
    </source>
</evidence>
<evidence type="ECO:0000259" key="4">
    <source>
        <dbReference type="Pfam" id="PF17836"/>
    </source>
</evidence>
<dbReference type="RefSeq" id="WP_058479097.1">
    <property type="nucleotide sequence ID" value="NZ_CAAAIQ010000003.1"/>
</dbReference>
<dbReference type="SUPFAM" id="SSF51161">
    <property type="entry name" value="Trimeric LpxA-like enzymes"/>
    <property type="match status" value="1"/>
</dbReference>
<dbReference type="PANTHER" id="PTHR43300">
    <property type="entry name" value="ACETYLTRANSFERASE"/>
    <property type="match status" value="1"/>
</dbReference>
<feature type="binding site" evidence="3">
    <location>
        <position position="70"/>
    </location>
    <ligand>
        <name>substrate</name>
    </ligand>
</feature>
<feature type="active site" description="Proton acceptor" evidence="2">
    <location>
        <position position="139"/>
    </location>
</feature>
<accession>A0A0W1AN40</accession>
<dbReference type="EMBL" id="LNZB01000006">
    <property type="protein sequence ID" value="KTD82749.1"/>
    <property type="molecule type" value="Genomic_DNA"/>
</dbReference>
<dbReference type="STRING" id="66969.Lwal_0227"/>
<dbReference type="CDD" id="cd03360">
    <property type="entry name" value="LbH_AT_putative"/>
    <property type="match status" value="1"/>
</dbReference>
<dbReference type="Gene3D" id="3.40.50.20">
    <property type="match status" value="1"/>
</dbReference>
<dbReference type="InterPro" id="IPR041561">
    <property type="entry name" value="PglD_N"/>
</dbReference>
<organism evidence="5 6">
    <name type="scientific">Legionella waltersii</name>
    <dbReference type="NCBI Taxonomy" id="66969"/>
    <lineage>
        <taxon>Bacteria</taxon>
        <taxon>Pseudomonadati</taxon>
        <taxon>Pseudomonadota</taxon>
        <taxon>Gammaproteobacteria</taxon>
        <taxon>Legionellales</taxon>
        <taxon>Legionellaceae</taxon>
        <taxon>Legionella</taxon>
    </lineage>
</organism>
<dbReference type="Gene3D" id="2.160.10.10">
    <property type="entry name" value="Hexapeptide repeat proteins"/>
    <property type="match status" value="1"/>
</dbReference>
<sequence length="220" mass="24439">MSKLLIFGCSSLGKLAYHYAVKNGLHQVEAFVVDDEFKTMDLFFGVPVISWSHLIDNYSCDEYKFFLALGYKQMRSRKLVFDRISNNNYQFTNIISPNAVVESPELIGFNNLIMSGCVIEPFVNIGSNNIFWSNSTICHDVIIGSHNFFAANTTIGGFVKIGDLNFFGFSATVFDHISIGNETVIGAQSLVKKNTIDFGIYIGVPAIYNKAVDKNIGISI</sequence>
<proteinExistence type="inferred from homology"/>
<dbReference type="InterPro" id="IPR020019">
    <property type="entry name" value="AcTrfase_PglD-like"/>
</dbReference>
<dbReference type="Proteomes" id="UP000054729">
    <property type="component" value="Unassembled WGS sequence"/>
</dbReference>
<gene>
    <name evidence="5" type="ORF">Lwal_0227</name>
</gene>
<keyword evidence="5" id="KW-0808">Transferase</keyword>
<dbReference type="PATRIC" id="fig|66969.6.peg.251"/>
<dbReference type="GO" id="GO:0016740">
    <property type="term" value="F:transferase activity"/>
    <property type="evidence" value="ECO:0007669"/>
    <property type="project" value="UniProtKB-KW"/>
</dbReference>
<dbReference type="NCBIfam" id="TIGR03570">
    <property type="entry name" value="NeuD_NnaD"/>
    <property type="match status" value="1"/>
</dbReference>
<protein>
    <submittedName>
        <fullName evidence="5">Chloramphenicol acetyltransferase</fullName>
    </submittedName>
</protein>
<name>A0A0W1AN40_9GAMM</name>
<evidence type="ECO:0000256" key="2">
    <source>
        <dbReference type="PIRSR" id="PIRSR620019-1"/>
    </source>
</evidence>
<dbReference type="InterPro" id="IPR001451">
    <property type="entry name" value="Hexapep"/>
</dbReference>
<feature type="domain" description="PglD N-terminal" evidence="4">
    <location>
        <begin position="3"/>
        <end position="77"/>
    </location>
</feature>
<keyword evidence="6" id="KW-1185">Reference proteome</keyword>
<dbReference type="InterPro" id="IPR050179">
    <property type="entry name" value="Trans_hexapeptide_repeat"/>
</dbReference>
<evidence type="ECO:0000256" key="1">
    <source>
        <dbReference type="ARBA" id="ARBA00007274"/>
    </source>
</evidence>
<dbReference type="Pfam" id="PF00132">
    <property type="entry name" value="Hexapep"/>
    <property type="match status" value="1"/>
</dbReference>
<feature type="site" description="Increases basicity of active site His" evidence="2">
    <location>
        <position position="140"/>
    </location>
</feature>
<evidence type="ECO:0000313" key="5">
    <source>
        <dbReference type="EMBL" id="KTD82749.1"/>
    </source>
</evidence>
<evidence type="ECO:0000256" key="3">
    <source>
        <dbReference type="PIRSR" id="PIRSR620019-2"/>
    </source>
</evidence>
<dbReference type="AlphaFoldDB" id="A0A0W1AN40"/>
<dbReference type="InterPro" id="IPR011004">
    <property type="entry name" value="Trimer_LpxA-like_sf"/>
</dbReference>